<accession>A0A2N0A095</accession>
<dbReference type="Proteomes" id="UP000231843">
    <property type="component" value="Unassembled WGS sequence"/>
</dbReference>
<proteinExistence type="predicted"/>
<gene>
    <name evidence="2" type="ORF">CH365_08920</name>
</gene>
<evidence type="ECO:0000313" key="3">
    <source>
        <dbReference type="Proteomes" id="UP000231843"/>
    </source>
</evidence>
<keyword evidence="3" id="KW-1185">Reference proteome</keyword>
<protein>
    <submittedName>
        <fullName evidence="2">Uncharacterized protein</fullName>
    </submittedName>
</protein>
<dbReference type="OrthoDB" id="343951at2"/>
<sequence>MRSFLLELPRLGFFPLILFLFLIIQSGLFAQAAPSTTPPANPKESIAGGPPTFKKLVEEVKVSLKDRGYVVDRRSHFTGSVFKGNTVSFKLQFPEGKDRKIVRKLGVGLAHENPDQSVMVHIFQSDSEDRKLSPLFTGFVEPSFVYEWEARFGENHFLVEIRLDESESNVANFELLFGSQLYTPAAAFGREEKDQNLNQPGSPGKKQPGSEGRLPGTSELNNYFEVFKKEF</sequence>
<evidence type="ECO:0000313" key="2">
    <source>
        <dbReference type="EMBL" id="PJZ77671.1"/>
    </source>
</evidence>
<name>A0A2N0A095_9LEPT</name>
<reference evidence="2 3" key="1">
    <citation type="submission" date="2017-07" db="EMBL/GenBank/DDBJ databases">
        <title>Leptospira spp. isolated from tropical soils.</title>
        <authorList>
            <person name="Thibeaux R."/>
            <person name="Iraola G."/>
            <person name="Ferres I."/>
            <person name="Bierque E."/>
            <person name="Girault D."/>
            <person name="Soupe-Gilbert M.-E."/>
            <person name="Picardeau M."/>
            <person name="Goarant C."/>
        </authorList>
    </citation>
    <scope>NUCLEOTIDE SEQUENCE [LARGE SCALE GENOMIC DNA]</scope>
    <source>
        <strain evidence="2 3">ES4-C-A1</strain>
    </source>
</reference>
<comment type="caution">
    <text evidence="2">The sequence shown here is derived from an EMBL/GenBank/DDBJ whole genome shotgun (WGS) entry which is preliminary data.</text>
</comment>
<feature type="region of interest" description="Disordered" evidence="1">
    <location>
        <begin position="194"/>
        <end position="219"/>
    </location>
</feature>
<organism evidence="2 3">
    <name type="scientific">Leptospira neocaledonica</name>
    <dbReference type="NCBI Taxonomy" id="2023192"/>
    <lineage>
        <taxon>Bacteria</taxon>
        <taxon>Pseudomonadati</taxon>
        <taxon>Spirochaetota</taxon>
        <taxon>Spirochaetia</taxon>
        <taxon>Leptospirales</taxon>
        <taxon>Leptospiraceae</taxon>
        <taxon>Leptospira</taxon>
    </lineage>
</organism>
<dbReference type="EMBL" id="NPEA01000004">
    <property type="protein sequence ID" value="PJZ77671.1"/>
    <property type="molecule type" value="Genomic_DNA"/>
</dbReference>
<evidence type="ECO:0000256" key="1">
    <source>
        <dbReference type="SAM" id="MobiDB-lite"/>
    </source>
</evidence>
<dbReference type="AlphaFoldDB" id="A0A2N0A095"/>